<evidence type="ECO:0000313" key="4">
    <source>
        <dbReference type="Proteomes" id="UP001142489"/>
    </source>
</evidence>
<accession>A0A9Q0XLI8</accession>
<dbReference type="GO" id="GO:0016491">
    <property type="term" value="F:oxidoreductase activity"/>
    <property type="evidence" value="ECO:0007669"/>
    <property type="project" value="TreeGrafter"/>
</dbReference>
<dbReference type="SUPFAM" id="SSF51735">
    <property type="entry name" value="NAD(P)-binding Rossmann-fold domains"/>
    <property type="match status" value="1"/>
</dbReference>
<dbReference type="EMBL" id="JAPFRF010000011">
    <property type="protein sequence ID" value="KAJ7317796.1"/>
    <property type="molecule type" value="Genomic_DNA"/>
</dbReference>
<dbReference type="Proteomes" id="UP001142489">
    <property type="component" value="Unassembled WGS sequence"/>
</dbReference>
<proteinExistence type="inferred from homology"/>
<dbReference type="InterPro" id="IPR036291">
    <property type="entry name" value="NAD(P)-bd_dom_sf"/>
</dbReference>
<name>A0A9Q0XLI8_9SAUR</name>
<organism evidence="3 4">
    <name type="scientific">Phrynocephalus forsythii</name>
    <dbReference type="NCBI Taxonomy" id="171643"/>
    <lineage>
        <taxon>Eukaryota</taxon>
        <taxon>Metazoa</taxon>
        <taxon>Chordata</taxon>
        <taxon>Craniata</taxon>
        <taxon>Vertebrata</taxon>
        <taxon>Euteleostomi</taxon>
        <taxon>Lepidosauria</taxon>
        <taxon>Squamata</taxon>
        <taxon>Bifurcata</taxon>
        <taxon>Unidentata</taxon>
        <taxon>Episquamata</taxon>
        <taxon>Toxicofera</taxon>
        <taxon>Iguania</taxon>
        <taxon>Acrodonta</taxon>
        <taxon>Agamidae</taxon>
        <taxon>Agaminae</taxon>
        <taxon>Phrynocephalus</taxon>
    </lineage>
</organism>
<sequence>MAKKVWGNQGAKSEDINAPASLGKESHPATLREARRLLLQVSHRQGAALRIREGNSGRDPQRDPEIPVEKAGQAASWPVNMWLYLAALLGLYYLRRWYRERQTVDKLTEKYVFITGCDSGFGKALARQLDTLGMHVLATCLTQEGAEELERLSTNRLKTILLDITSTEKVATATEWVKRCVGDKGEPRGRVVNVTSVAGRMSYHGGGYSPSKFALEAFSDSLRRELRPFGVRVSIIEPGSFLTGVSSISSFLAIWKAVPAEIKELYGQEYWNNFHKTFVGGGWRKTNLSLVTDCMEHALTSRYPRSRYSAGWDAKLFFIPLSYMPAAVGDFVMTYRWPKPAKAID</sequence>
<dbReference type="InterPro" id="IPR002347">
    <property type="entry name" value="SDR_fam"/>
</dbReference>
<evidence type="ECO:0000256" key="2">
    <source>
        <dbReference type="SAM" id="MobiDB-lite"/>
    </source>
</evidence>
<keyword evidence="4" id="KW-1185">Reference proteome</keyword>
<evidence type="ECO:0008006" key="5">
    <source>
        <dbReference type="Google" id="ProtNLM"/>
    </source>
</evidence>
<comment type="caution">
    <text evidence="3">The sequence shown here is derived from an EMBL/GenBank/DDBJ whole genome shotgun (WGS) entry which is preliminary data.</text>
</comment>
<comment type="similarity">
    <text evidence="1">Belongs to the short-chain dehydrogenases/reductases (SDR) family.</text>
</comment>
<feature type="region of interest" description="Disordered" evidence="2">
    <location>
        <begin position="49"/>
        <end position="70"/>
    </location>
</feature>
<dbReference type="GO" id="GO:0008202">
    <property type="term" value="P:steroid metabolic process"/>
    <property type="evidence" value="ECO:0007669"/>
    <property type="project" value="TreeGrafter"/>
</dbReference>
<dbReference type="PANTHER" id="PTHR43313:SF4">
    <property type="entry name" value="17-BETA-HYDROXYSTEROID DEHYDROGENASE TYPE 6"/>
    <property type="match status" value="1"/>
</dbReference>
<dbReference type="PANTHER" id="PTHR43313">
    <property type="entry name" value="SHORT-CHAIN DEHYDROGENASE/REDUCTASE FAMILY 9C"/>
    <property type="match status" value="1"/>
</dbReference>
<protein>
    <recommendedName>
        <fullName evidence="5">Retinol dehydrogenase 16-like</fullName>
    </recommendedName>
</protein>
<gene>
    <name evidence="3" type="ORF">JRQ81_003958</name>
</gene>
<dbReference type="OrthoDB" id="5296at2759"/>
<evidence type="ECO:0000313" key="3">
    <source>
        <dbReference type="EMBL" id="KAJ7317796.1"/>
    </source>
</evidence>
<feature type="compositionally biased region" description="Basic and acidic residues" evidence="2">
    <location>
        <begin position="50"/>
        <end position="68"/>
    </location>
</feature>
<evidence type="ECO:0000256" key="1">
    <source>
        <dbReference type="ARBA" id="ARBA00006484"/>
    </source>
</evidence>
<dbReference type="PRINTS" id="PR00081">
    <property type="entry name" value="GDHRDH"/>
</dbReference>
<dbReference type="Gene3D" id="3.40.50.720">
    <property type="entry name" value="NAD(P)-binding Rossmann-like Domain"/>
    <property type="match status" value="2"/>
</dbReference>
<reference evidence="3" key="1">
    <citation type="journal article" date="2023" name="DNA Res.">
        <title>Chromosome-level genome assembly of Phrynocephalus forsythii using third-generation DNA sequencing and Hi-C analysis.</title>
        <authorList>
            <person name="Qi Y."/>
            <person name="Zhao W."/>
            <person name="Zhao Y."/>
            <person name="Niu C."/>
            <person name="Cao S."/>
            <person name="Zhang Y."/>
        </authorList>
    </citation>
    <scope>NUCLEOTIDE SEQUENCE</scope>
    <source>
        <tissue evidence="3">Muscle</tissue>
    </source>
</reference>
<dbReference type="AlphaFoldDB" id="A0A9Q0XLI8"/>
<feature type="region of interest" description="Disordered" evidence="2">
    <location>
        <begin position="1"/>
        <end position="27"/>
    </location>
</feature>
<dbReference type="Pfam" id="PF00106">
    <property type="entry name" value="adh_short"/>
    <property type="match status" value="2"/>
</dbReference>